<protein>
    <submittedName>
        <fullName evidence="2">A18-like helicase</fullName>
    </submittedName>
</protein>
<dbReference type="InterPro" id="IPR014001">
    <property type="entry name" value="Helicase_ATP-bd"/>
</dbReference>
<dbReference type="InterPro" id="IPR006935">
    <property type="entry name" value="Helicase/UvrB_N"/>
</dbReference>
<dbReference type="Pfam" id="PF04851">
    <property type="entry name" value="ResIII"/>
    <property type="match status" value="1"/>
</dbReference>
<dbReference type="Gene3D" id="3.40.50.300">
    <property type="entry name" value="P-loop containing nucleotide triphosphate hydrolases"/>
    <property type="match status" value="2"/>
</dbReference>
<feature type="domain" description="Helicase ATP-binding" evidence="1">
    <location>
        <begin position="107"/>
        <end position="242"/>
    </location>
</feature>
<sequence length="552" mass="63249">MSIRILRSSISNELSETILKDITFIPKKNFDVYHKWKRVSDEQLVTKNIVAKKYYEKDGEAYINLPYSYGCSKFGIPKFNHPNVKYTFIGGFDKLYDSQIQPTKEAIGYLKKSGSVILNLFTGAGKTIVASYLASLTHKLTLIMYTGDIIGKQWMSTFKDFTDARVWFIDQKGKNLPPKGGAHVIVCMDTRVHWLSQEYVDKIGTVIIDEVHTFCTPERIKCILSVTPQFVIAASATITRGDGLHSIIHSVCGQNIVRRISTKPFKVYKYLTGIYIDAKKNINGVLDWSDFTLKQAISEERRKEVIGLIRAHPTYKILILTWRCEKHVIPLYHYLTSHGIKCDYMSGKKKTYKDSPVLIGTIKKIGTGFDEKAACDDYNGTRIDMLIKLGSTKSPELLEQISGRAFRAEFPIIIDFVDDHPLSENHFTKIAEPWYISRNGSVQIVESPYYKSKKEKGELKHQARSEESNFMLDQQLKHFDMDSMHKSGNIKYDPTQHIQASKLNSGKYKERSYNAPYKSTYNNNYSKSGSDQYVSKQDTEEMLEMQLSRYIS</sequence>
<dbReference type="SUPFAM" id="SSF52540">
    <property type="entry name" value="P-loop containing nucleoside triphosphate hydrolases"/>
    <property type="match status" value="2"/>
</dbReference>
<dbReference type="GO" id="GO:0005524">
    <property type="term" value="F:ATP binding"/>
    <property type="evidence" value="ECO:0007669"/>
    <property type="project" value="InterPro"/>
</dbReference>
<dbReference type="InterPro" id="IPR027417">
    <property type="entry name" value="P-loop_NTPase"/>
</dbReference>
<proteinExistence type="predicted"/>
<dbReference type="GO" id="GO:0003677">
    <property type="term" value="F:DNA binding"/>
    <property type="evidence" value="ECO:0007669"/>
    <property type="project" value="InterPro"/>
</dbReference>
<dbReference type="EMBL" id="MK500444">
    <property type="protein sequence ID" value="QBK89880.1"/>
    <property type="molecule type" value="Genomic_DNA"/>
</dbReference>
<keyword evidence="2" id="KW-0547">Nucleotide-binding</keyword>
<keyword evidence="2" id="KW-0378">Hydrolase</keyword>
<keyword evidence="2" id="KW-0067">ATP-binding</keyword>
<organism evidence="2">
    <name type="scientific">Pithovirus LCPAC101</name>
    <dbReference type="NCBI Taxonomy" id="2506586"/>
    <lineage>
        <taxon>Viruses</taxon>
        <taxon>Pithoviruses</taxon>
    </lineage>
</organism>
<evidence type="ECO:0000259" key="1">
    <source>
        <dbReference type="PROSITE" id="PS51192"/>
    </source>
</evidence>
<accession>A0A481Z5E7</accession>
<evidence type="ECO:0000313" key="2">
    <source>
        <dbReference type="EMBL" id="QBK89880.1"/>
    </source>
</evidence>
<dbReference type="PROSITE" id="PS51192">
    <property type="entry name" value="HELICASE_ATP_BIND_1"/>
    <property type="match status" value="1"/>
</dbReference>
<dbReference type="SMART" id="SM00487">
    <property type="entry name" value="DEXDc"/>
    <property type="match status" value="1"/>
</dbReference>
<dbReference type="GO" id="GO:0016787">
    <property type="term" value="F:hydrolase activity"/>
    <property type="evidence" value="ECO:0007669"/>
    <property type="project" value="InterPro"/>
</dbReference>
<reference evidence="2" key="1">
    <citation type="journal article" date="2019" name="MBio">
        <title>Virus Genomes from Deep Sea Sediments Expand the Ocean Megavirome and Support Independent Origins of Viral Gigantism.</title>
        <authorList>
            <person name="Backstrom D."/>
            <person name="Yutin N."/>
            <person name="Jorgensen S.L."/>
            <person name="Dharamshi J."/>
            <person name="Homa F."/>
            <person name="Zaremba-Niedwiedzka K."/>
            <person name="Spang A."/>
            <person name="Wolf Y.I."/>
            <person name="Koonin E.V."/>
            <person name="Ettema T.J."/>
        </authorList>
    </citation>
    <scope>NUCLEOTIDE SEQUENCE</scope>
</reference>
<name>A0A481Z5E7_9VIRU</name>
<keyword evidence="2" id="KW-0347">Helicase</keyword>
<gene>
    <name evidence="2" type="ORF">LCPAC101_01630</name>
</gene>
<dbReference type="GO" id="GO:0004386">
    <property type="term" value="F:helicase activity"/>
    <property type="evidence" value="ECO:0007669"/>
    <property type="project" value="UniProtKB-KW"/>
</dbReference>